<sequence length="403" mass="44001" precursor="true">MKIFTSGCALALALGLSTAQAASHEIRAIFQPDSSQPGKNVFVNQTPNSGYCATYPDQCAENGTFSIQLPIRFNASHIGANWGVGIKVPANWRRLTVTNMDTQETEIVEVRITGVGSNYVLNRPAHEIVGVDNPLLGHQKLWESSSWVYAPSPCQYSGVGAYEPASYRFFWKTPIEGYCAKKSTAFIGAMYFDTLDFAYELRTPNPLGMSSGLYTGSLTYSLGRAGDFSMGADFQPDDSSLTLDFVLDVQHTLKVDLPPGGDQVSLEPVGGWARWLDSGRKPTRIFRDQLFYLSASSRFKVLMLCSSTGGPACKLGSPKGDTTEVEVFLTLPAGITDSSGNNVTRHPLNFNVWAGPFLPGVYVDRKPGSLLFEMTPFAIDFLLQPGKADRLRGNITIIWDSDV</sequence>
<accession>A0A5E6X0B8</accession>
<dbReference type="AlphaFoldDB" id="A0A5E6X0B8"/>
<evidence type="ECO:0000313" key="2">
    <source>
        <dbReference type="EMBL" id="VVN34992.1"/>
    </source>
</evidence>
<organism evidence="2 3">
    <name type="scientific">Pseudomonas fluorescens</name>
    <dbReference type="NCBI Taxonomy" id="294"/>
    <lineage>
        <taxon>Bacteria</taxon>
        <taxon>Pseudomonadati</taxon>
        <taxon>Pseudomonadota</taxon>
        <taxon>Gammaproteobacteria</taxon>
        <taxon>Pseudomonadales</taxon>
        <taxon>Pseudomonadaceae</taxon>
        <taxon>Pseudomonas</taxon>
    </lineage>
</organism>
<feature type="chain" id="PRO_5023147586" evidence="1">
    <location>
        <begin position="22"/>
        <end position="403"/>
    </location>
</feature>
<evidence type="ECO:0000256" key="1">
    <source>
        <dbReference type="SAM" id="SignalP"/>
    </source>
</evidence>
<proteinExistence type="predicted"/>
<dbReference type="Proteomes" id="UP000327167">
    <property type="component" value="Unassembled WGS sequence"/>
</dbReference>
<keyword evidence="1" id="KW-0732">Signal</keyword>
<evidence type="ECO:0000313" key="3">
    <source>
        <dbReference type="Proteomes" id="UP000327167"/>
    </source>
</evidence>
<dbReference type="EMBL" id="CABVHJ010000022">
    <property type="protein sequence ID" value="VVN34992.1"/>
    <property type="molecule type" value="Genomic_DNA"/>
</dbReference>
<name>A0A5E6X0B8_PSEFL</name>
<gene>
    <name evidence="2" type="ORF">PS655_05087</name>
</gene>
<feature type="signal peptide" evidence="1">
    <location>
        <begin position="1"/>
        <end position="21"/>
    </location>
</feature>
<reference evidence="2 3" key="1">
    <citation type="submission" date="2019-09" db="EMBL/GenBank/DDBJ databases">
        <authorList>
            <person name="Chandra G."/>
            <person name="Truman W A."/>
        </authorList>
    </citation>
    <scope>NUCLEOTIDE SEQUENCE [LARGE SCALE GENOMIC DNA]</scope>
    <source>
        <strain evidence="2">PS655</strain>
    </source>
</reference>
<protein>
    <submittedName>
        <fullName evidence="2">Uncharacterized protein</fullName>
    </submittedName>
</protein>
<dbReference type="RefSeq" id="WP_150652323.1">
    <property type="nucleotide sequence ID" value="NZ_CABVHJ010000022.1"/>
</dbReference>